<dbReference type="PANTHER" id="PTHR40617:SF1">
    <property type="entry name" value="ATTH DOMAIN-CONTAINING PROTEIN-RELATED"/>
    <property type="match status" value="1"/>
</dbReference>
<dbReference type="Proteomes" id="UP000285146">
    <property type="component" value="Unassembled WGS sequence"/>
</dbReference>
<keyword evidence="1" id="KW-0732">Signal</keyword>
<evidence type="ECO:0000313" key="2">
    <source>
        <dbReference type="EMBL" id="ROW13067.1"/>
    </source>
</evidence>
<accession>A0A423XB23</accession>
<keyword evidence="3" id="KW-1185">Reference proteome</keyword>
<evidence type="ECO:0000313" key="3">
    <source>
        <dbReference type="Proteomes" id="UP000285146"/>
    </source>
</evidence>
<protein>
    <recommendedName>
        <fullName evidence="4">AttH domain-containing protein</fullName>
    </recommendedName>
</protein>
<dbReference type="Gene3D" id="2.40.370.10">
    <property type="entry name" value="AttH-like domain"/>
    <property type="match status" value="1"/>
</dbReference>
<dbReference type="InParanoid" id="A0A423XB23"/>
<feature type="signal peptide" evidence="1">
    <location>
        <begin position="1"/>
        <end position="17"/>
    </location>
</feature>
<proteinExistence type="predicted"/>
<reference evidence="2 3" key="1">
    <citation type="submission" date="2015-09" db="EMBL/GenBank/DDBJ databases">
        <title>Host preference determinants of Valsa canker pathogens revealed by comparative genomics.</title>
        <authorList>
            <person name="Yin Z."/>
            <person name="Huang L."/>
        </authorList>
    </citation>
    <scope>NUCLEOTIDE SEQUENCE [LARGE SCALE GENOMIC DNA]</scope>
    <source>
        <strain evidence="2 3">SXYLt</strain>
    </source>
</reference>
<dbReference type="Pfam" id="PF17186">
    <property type="entry name" value="Lipocalin_9"/>
    <property type="match status" value="1"/>
</dbReference>
<dbReference type="AlphaFoldDB" id="A0A423XB23"/>
<dbReference type="InterPro" id="IPR053112">
    <property type="entry name" value="Fungal_Dehydratase/Hydratase"/>
</dbReference>
<evidence type="ECO:0008006" key="4">
    <source>
        <dbReference type="Google" id="ProtNLM"/>
    </source>
</evidence>
<sequence length="358" mass="39203">MQATILLAFGVASAANAAAIQSRSGATGYIFKPENATSYWQGDIPILFDFGESQLLSTVNGEAAGNSWWTSSYITGTNGGQYLAVSHILVSTDNSSYYRAATLDLGSLDSYSSFIVYSNETAVQPGSRLNLTLEGNGFEALTDDNLFQLRTYSNHGDVTFDLRYNATSAAVVDAGAGLFTFGSGLSYEWGFPNSYTEGSLTINGELITVDPENSFTWYDRQWNNGFPYSGNWTWFELHIPNTEYKLSVWAIDNTSPAQTARFATVRTEDGSQNVVPTTWAPDYTRHWYSNATGTDYPQDWTVTIGDYGALRISSITGRQEVVGKSAFYTAYEGFVTFDGQFKGDNVQGFGVVEVLYGS</sequence>
<dbReference type="OrthoDB" id="5295747at2759"/>
<gene>
    <name evidence="2" type="ORF">VPNG_05994</name>
</gene>
<dbReference type="STRING" id="1230097.A0A423XB23"/>
<comment type="caution">
    <text evidence="2">The sequence shown here is derived from an EMBL/GenBank/DDBJ whole genome shotgun (WGS) entry which is preliminary data.</text>
</comment>
<dbReference type="InterPro" id="IPR023374">
    <property type="entry name" value="AttH-like_dom_sf"/>
</dbReference>
<dbReference type="EMBL" id="LKEB01000022">
    <property type="protein sequence ID" value="ROW13067.1"/>
    <property type="molecule type" value="Genomic_DNA"/>
</dbReference>
<organism evidence="2 3">
    <name type="scientific">Cytospora leucostoma</name>
    <dbReference type="NCBI Taxonomy" id="1230097"/>
    <lineage>
        <taxon>Eukaryota</taxon>
        <taxon>Fungi</taxon>
        <taxon>Dikarya</taxon>
        <taxon>Ascomycota</taxon>
        <taxon>Pezizomycotina</taxon>
        <taxon>Sordariomycetes</taxon>
        <taxon>Sordariomycetidae</taxon>
        <taxon>Diaporthales</taxon>
        <taxon>Cytosporaceae</taxon>
        <taxon>Cytospora</taxon>
    </lineage>
</organism>
<name>A0A423XB23_9PEZI</name>
<evidence type="ECO:0000256" key="1">
    <source>
        <dbReference type="SAM" id="SignalP"/>
    </source>
</evidence>
<dbReference type="PANTHER" id="PTHR40617">
    <property type="entry name" value="TERPENE CYCLASE ASQC"/>
    <property type="match status" value="1"/>
</dbReference>
<dbReference type="SUPFAM" id="SSF159245">
    <property type="entry name" value="AttH-like"/>
    <property type="match status" value="1"/>
</dbReference>
<feature type="chain" id="PRO_5019342607" description="AttH domain-containing protein" evidence="1">
    <location>
        <begin position="18"/>
        <end position="358"/>
    </location>
</feature>